<organism evidence="1 2">
    <name type="scientific">Kipferlia bialata</name>
    <dbReference type="NCBI Taxonomy" id="797122"/>
    <lineage>
        <taxon>Eukaryota</taxon>
        <taxon>Metamonada</taxon>
        <taxon>Carpediemonas-like organisms</taxon>
        <taxon>Kipferlia</taxon>
    </lineage>
</organism>
<reference evidence="1 2" key="1">
    <citation type="journal article" date="2018" name="PLoS ONE">
        <title>The draft genome of Kipferlia bialata reveals reductive genome evolution in fornicate parasites.</title>
        <authorList>
            <person name="Tanifuji G."/>
            <person name="Takabayashi S."/>
            <person name="Kume K."/>
            <person name="Takagi M."/>
            <person name="Nakayama T."/>
            <person name="Kamikawa R."/>
            <person name="Inagaki Y."/>
            <person name="Hashimoto T."/>
        </authorList>
    </citation>
    <scope>NUCLEOTIDE SEQUENCE [LARGE SCALE GENOMIC DNA]</scope>
    <source>
        <strain evidence="1">NY0173</strain>
    </source>
</reference>
<accession>A0A9K3GQG8</accession>
<name>A0A9K3GQG8_9EUKA</name>
<gene>
    <name evidence="1" type="ORF">KIPB_014669</name>
</gene>
<proteinExistence type="predicted"/>
<evidence type="ECO:0000313" key="1">
    <source>
        <dbReference type="EMBL" id="GIQ91423.1"/>
    </source>
</evidence>
<feature type="non-terminal residue" evidence="1">
    <location>
        <position position="70"/>
    </location>
</feature>
<dbReference type="Proteomes" id="UP000265618">
    <property type="component" value="Unassembled WGS sequence"/>
</dbReference>
<protein>
    <submittedName>
        <fullName evidence="1">Uncharacterized protein</fullName>
    </submittedName>
</protein>
<comment type="caution">
    <text evidence="1">The sequence shown here is derived from an EMBL/GenBank/DDBJ whole genome shotgun (WGS) entry which is preliminary data.</text>
</comment>
<dbReference type="AlphaFoldDB" id="A0A9K3GQG8"/>
<dbReference type="EMBL" id="BDIP01007689">
    <property type="protein sequence ID" value="GIQ91423.1"/>
    <property type="molecule type" value="Genomic_DNA"/>
</dbReference>
<keyword evidence="2" id="KW-1185">Reference proteome</keyword>
<sequence>MVYVKPSVTAELVGGVQRVIEQEGLDAGIRYCYQSLPTLALCHHTALCLGVADAAKRLKQRDIAREWYTR</sequence>
<evidence type="ECO:0000313" key="2">
    <source>
        <dbReference type="Proteomes" id="UP000265618"/>
    </source>
</evidence>